<feature type="domain" description="CHAT" evidence="1">
    <location>
        <begin position="804"/>
        <end position="1100"/>
    </location>
</feature>
<dbReference type="PANTHER" id="PTHR10098">
    <property type="entry name" value="RAPSYN-RELATED"/>
    <property type="match status" value="1"/>
</dbReference>
<dbReference type="Gene3D" id="1.25.40.10">
    <property type="entry name" value="Tetratricopeptide repeat domain"/>
    <property type="match status" value="3"/>
</dbReference>
<gene>
    <name evidence="2" type="ORF">KME15_20440</name>
</gene>
<dbReference type="SUPFAM" id="SSF48452">
    <property type="entry name" value="TPR-like"/>
    <property type="match status" value="3"/>
</dbReference>
<evidence type="ECO:0000259" key="1">
    <source>
        <dbReference type="Pfam" id="PF12770"/>
    </source>
</evidence>
<evidence type="ECO:0000313" key="3">
    <source>
        <dbReference type="Proteomes" id="UP000757435"/>
    </source>
</evidence>
<comment type="caution">
    <text evidence="2">The sequence shown here is derived from an EMBL/GenBank/DDBJ whole genome shotgun (WGS) entry which is preliminary data.</text>
</comment>
<dbReference type="Pfam" id="PF12770">
    <property type="entry name" value="CHAT"/>
    <property type="match status" value="1"/>
</dbReference>
<dbReference type="EMBL" id="JAHHHD010000029">
    <property type="protein sequence ID" value="MBW4661051.1"/>
    <property type="molecule type" value="Genomic_DNA"/>
</dbReference>
<dbReference type="AlphaFoldDB" id="A0A951QFR4"/>
<dbReference type="SMART" id="SM00028">
    <property type="entry name" value="TPR"/>
    <property type="match status" value="8"/>
</dbReference>
<dbReference type="InterPro" id="IPR019734">
    <property type="entry name" value="TPR_rpt"/>
</dbReference>
<protein>
    <submittedName>
        <fullName evidence="2">Tetratricopeptide repeat protein</fullName>
    </submittedName>
</protein>
<reference evidence="2" key="2">
    <citation type="journal article" date="2022" name="Microbiol. Resour. Announc.">
        <title>Metagenome Sequencing to Explore Phylogenomics of Terrestrial Cyanobacteria.</title>
        <authorList>
            <person name="Ward R.D."/>
            <person name="Stajich J.E."/>
            <person name="Johansen J.R."/>
            <person name="Huntemann M."/>
            <person name="Clum A."/>
            <person name="Foster B."/>
            <person name="Foster B."/>
            <person name="Roux S."/>
            <person name="Palaniappan K."/>
            <person name="Varghese N."/>
            <person name="Mukherjee S."/>
            <person name="Reddy T.B.K."/>
            <person name="Daum C."/>
            <person name="Copeland A."/>
            <person name="Chen I.A."/>
            <person name="Ivanova N.N."/>
            <person name="Kyrpides N.C."/>
            <person name="Shapiro N."/>
            <person name="Eloe-Fadrosh E.A."/>
            <person name="Pietrasiak N."/>
        </authorList>
    </citation>
    <scope>NUCLEOTIDE SEQUENCE</scope>
    <source>
        <strain evidence="2">UHER 2000/2452</strain>
    </source>
</reference>
<accession>A0A951QFR4</accession>
<dbReference type="Pfam" id="PF13374">
    <property type="entry name" value="TPR_10"/>
    <property type="match status" value="7"/>
</dbReference>
<organism evidence="2 3">
    <name type="scientific">Drouetiella hepatica Uher 2000/2452</name>
    <dbReference type="NCBI Taxonomy" id="904376"/>
    <lineage>
        <taxon>Bacteria</taxon>
        <taxon>Bacillati</taxon>
        <taxon>Cyanobacteriota</taxon>
        <taxon>Cyanophyceae</taxon>
        <taxon>Oculatellales</taxon>
        <taxon>Oculatellaceae</taxon>
        <taxon>Drouetiella</taxon>
    </lineage>
</organism>
<dbReference type="InterPro" id="IPR024983">
    <property type="entry name" value="CHAT_dom"/>
</dbReference>
<name>A0A951QFR4_9CYAN</name>
<reference evidence="2" key="1">
    <citation type="submission" date="2021-05" db="EMBL/GenBank/DDBJ databases">
        <authorList>
            <person name="Pietrasiak N."/>
            <person name="Ward R."/>
            <person name="Stajich J.E."/>
            <person name="Kurbessoian T."/>
        </authorList>
    </citation>
    <scope>NUCLEOTIDE SEQUENCE</scope>
    <source>
        <strain evidence="2">UHER 2000/2452</strain>
    </source>
</reference>
<dbReference type="PANTHER" id="PTHR10098:SF112">
    <property type="entry name" value="SLR0380 PROTEIN"/>
    <property type="match status" value="1"/>
</dbReference>
<evidence type="ECO:0000313" key="2">
    <source>
        <dbReference type="EMBL" id="MBW4661051.1"/>
    </source>
</evidence>
<sequence length="1101" mass="123215">MDEQRIQAYVALIEQILSCADGEESTILRQQTELVDAGLLGVMQQYADRLEQQGNSKAEWLRQFAQRLATALGDTSTQTEGNLENADPFLLAVLQLVVDSQGNAQQVYPFLAQHQDQLNETLLQTLPQIAAALLAGNPEQQQFVAAVLMNFGNLIQQFPLGKRWLNLELGIVAYQHALTVRTQQAMPVDWAITMINLAVAYSDRIRGDRAENIEQAIATYQHALTVMTQQAMPLDWAQTLSNLANAYSNRIRGDRAENIEQAIDACQQALTVRTQQAMPLDWAATMMNLANAYSNRIRGDRAENIEQAIATYQQALTVMTQQAMPLGWALTMMNLATTYYSRIRGDRAENIEQAIDAYQHALTVMTQQAMPVNWATTMMNLAVAYSNRIRGDRAENIEQAIDACQHALTVRTQQAMPVNWATTIINLANAYSNRIRGDRAENIEQAIAAYEQALTVRTQQAMPLDWAQTMHNLANAYSNRIRGDRAENIEQAIVAYQQALTVRTRPAMPLDWAQTMHNLASAYQNRIRGNRAENIERAIAAYQSSLEIYDPELLPDNCRMTARSLSNLYSEQNRWAEAIPIYQKALQAAEILYQSATLLDGKAAELAETADLPRQAAYALARSGDLQDAALTLEQGRARSLSETLDRDRSNLSQLQQTHPALFTQYQDITQQLRNLETQQRLRMTSEERHNLTPEAFRTEALRLRQTLTQTIEQIRQVEGYADFLAQPSFDDIQQAIRPGIPLVYLVPTPTGSLALIVTQTGIVDLWLDDLTQTSLGEVLTAWFSAYDQSRTDRQSWYDAIDQVTRQLWQPLMAPLIDYLKQHSFQQVTLIPTGYLSLLPLHAAWTKDVTRPHGKRYALDEIHFTYAPNAQSINAAKDIAQRTRADSILAIDNPLKDLPNSSREVNAAIATFPQHKVLKHEEAAIESVLTALPDCNILHLSCHGIANLDEPLTSGLAMSDGLLTLRDLLDLKLSEQGGIRLAILSACETGLAGTENADEAISLPTGLLQAGVAGVVASLWSVSDLSTMLLLVRFYDLWRKEGWEAADALRQAQLWMRDTTSQQKAKYFQGTHPDIFQSLILLAPNYFAHPFHWAAFSYVGV</sequence>
<dbReference type="Pfam" id="PF13424">
    <property type="entry name" value="TPR_12"/>
    <property type="match status" value="1"/>
</dbReference>
<dbReference type="Proteomes" id="UP000757435">
    <property type="component" value="Unassembled WGS sequence"/>
</dbReference>
<dbReference type="InterPro" id="IPR011990">
    <property type="entry name" value="TPR-like_helical_dom_sf"/>
</dbReference>
<proteinExistence type="predicted"/>